<dbReference type="CDD" id="cd01172">
    <property type="entry name" value="RfaE_like"/>
    <property type="match status" value="1"/>
</dbReference>
<dbReference type="Pfam" id="PF00294">
    <property type="entry name" value="PfkB"/>
    <property type="match status" value="1"/>
</dbReference>
<evidence type="ECO:0000259" key="14">
    <source>
        <dbReference type="Pfam" id="PF01467"/>
    </source>
</evidence>
<dbReference type="InterPro" id="IPR023030">
    <property type="entry name" value="Bifunc_HldE"/>
</dbReference>
<dbReference type="NCBIfam" id="TIGR02199">
    <property type="entry name" value="rfaE_dom_II"/>
    <property type="match status" value="1"/>
</dbReference>
<comment type="similarity">
    <text evidence="12">In the N-terminal section; belongs to the carbohydrate kinase PfkB family.</text>
</comment>
<comment type="catalytic activity">
    <reaction evidence="12">
        <text>D-glycero-beta-D-manno-heptose 7-phosphate + ATP = D-glycero-beta-D-manno-heptose 1,7-bisphosphate + ADP + H(+)</text>
        <dbReference type="Rhea" id="RHEA:27473"/>
        <dbReference type="ChEBI" id="CHEBI:15378"/>
        <dbReference type="ChEBI" id="CHEBI:30616"/>
        <dbReference type="ChEBI" id="CHEBI:60204"/>
        <dbReference type="ChEBI" id="CHEBI:60208"/>
        <dbReference type="ChEBI" id="CHEBI:456216"/>
        <dbReference type="EC" id="2.7.1.167"/>
    </reaction>
</comment>
<feature type="domain" description="Carbohydrate kinase PfkB" evidence="13">
    <location>
        <begin position="17"/>
        <end position="316"/>
    </location>
</feature>
<dbReference type="GO" id="GO:0033785">
    <property type="term" value="F:heptose 7-phosphate kinase activity"/>
    <property type="evidence" value="ECO:0007669"/>
    <property type="project" value="UniProtKB-UniRule"/>
</dbReference>
<comment type="caution">
    <text evidence="15">The sequence shown here is derived from an EMBL/GenBank/DDBJ whole genome shotgun (WGS) entry which is preliminary data.</text>
</comment>
<dbReference type="Proteomes" id="UP000237344">
    <property type="component" value="Unassembled WGS sequence"/>
</dbReference>
<dbReference type="GO" id="GO:0016773">
    <property type="term" value="F:phosphotransferase activity, alcohol group as acceptor"/>
    <property type="evidence" value="ECO:0007669"/>
    <property type="project" value="InterPro"/>
</dbReference>
<dbReference type="InterPro" id="IPR011611">
    <property type="entry name" value="PfkB_dom"/>
</dbReference>
<accession>A0A2S3W1F8</accession>
<dbReference type="InterPro" id="IPR004821">
    <property type="entry name" value="Cyt_trans-like"/>
</dbReference>
<dbReference type="InterPro" id="IPR029056">
    <property type="entry name" value="Ribokinase-like"/>
</dbReference>
<evidence type="ECO:0000256" key="12">
    <source>
        <dbReference type="HAMAP-Rule" id="MF_01603"/>
    </source>
</evidence>
<keyword evidence="4 12" id="KW-0808">Transferase</keyword>
<evidence type="ECO:0000313" key="16">
    <source>
        <dbReference type="Proteomes" id="UP000237344"/>
    </source>
</evidence>
<comment type="catalytic activity">
    <reaction evidence="11 12">
        <text>D-glycero-beta-D-manno-heptose 1-phosphate + ATP + H(+) = ADP-D-glycero-beta-D-manno-heptose + diphosphate</text>
        <dbReference type="Rhea" id="RHEA:27465"/>
        <dbReference type="ChEBI" id="CHEBI:15378"/>
        <dbReference type="ChEBI" id="CHEBI:30616"/>
        <dbReference type="ChEBI" id="CHEBI:33019"/>
        <dbReference type="ChEBI" id="CHEBI:59967"/>
        <dbReference type="ChEBI" id="CHEBI:61593"/>
        <dbReference type="EC" id="2.7.7.70"/>
    </reaction>
</comment>
<keyword evidence="10 12" id="KW-0119">Carbohydrate metabolism</keyword>
<dbReference type="PANTHER" id="PTHR46969:SF1">
    <property type="entry name" value="BIFUNCTIONAL PROTEIN HLDE"/>
    <property type="match status" value="1"/>
</dbReference>
<feature type="domain" description="Cytidyltransferase-like" evidence="14">
    <location>
        <begin position="361"/>
        <end position="467"/>
    </location>
</feature>
<comment type="pathway">
    <text evidence="12">Nucleotide-sugar biosynthesis; ADP-L-glycero-beta-D-manno-heptose biosynthesis; ADP-L-glycero-beta-D-manno-heptose from D-glycero-beta-D-manno-heptose 7-phosphate: step 3/4.</text>
</comment>
<feature type="binding site" evidence="12">
    <location>
        <begin position="207"/>
        <end position="210"/>
    </location>
    <ligand>
        <name>ATP</name>
        <dbReference type="ChEBI" id="CHEBI:30616"/>
    </ligand>
</feature>
<evidence type="ECO:0000259" key="13">
    <source>
        <dbReference type="Pfam" id="PF00294"/>
    </source>
</evidence>
<comment type="function">
    <text evidence="1 12">Catalyzes the phosphorylation of D-glycero-D-manno-heptose 7-phosphate at the C-1 position to selectively form D-glycero-beta-D-manno-heptose-1,7-bisphosphate.</text>
</comment>
<comment type="function">
    <text evidence="2 12">Catalyzes the ADP transfer from ATP to D-glycero-beta-D-manno-heptose 1-phosphate, yielding ADP-D-glycero-beta-D-manno-heptose.</text>
</comment>
<evidence type="ECO:0000313" key="15">
    <source>
        <dbReference type="EMBL" id="POF62709.1"/>
    </source>
</evidence>
<evidence type="ECO:0000256" key="9">
    <source>
        <dbReference type="ARBA" id="ARBA00023268"/>
    </source>
</evidence>
<feature type="region of interest" description="Cytidylyltransferase" evidence="12">
    <location>
        <begin position="361"/>
        <end position="508"/>
    </location>
</feature>
<evidence type="ECO:0000256" key="10">
    <source>
        <dbReference type="ARBA" id="ARBA00023277"/>
    </source>
</evidence>
<keyword evidence="6 12" id="KW-0547">Nucleotide-binding</keyword>
<dbReference type="EC" id="2.7.1.167" evidence="12"/>
<dbReference type="GO" id="GO:0097171">
    <property type="term" value="P:ADP-L-glycero-beta-D-manno-heptose biosynthetic process"/>
    <property type="evidence" value="ECO:0007669"/>
    <property type="project" value="UniProtKB-UniPathway"/>
</dbReference>
<dbReference type="RefSeq" id="WP_110095240.1">
    <property type="nucleotide sequence ID" value="NZ_NKUE01000010.1"/>
</dbReference>
<evidence type="ECO:0000256" key="2">
    <source>
        <dbReference type="ARBA" id="ARBA00003753"/>
    </source>
</evidence>
<comment type="pathway">
    <text evidence="3">Bacterial outer membrane biogenesis; LPS core biosynthesis.</text>
</comment>
<proteinExistence type="inferred from homology"/>
<reference evidence="15 16" key="1">
    <citation type="submission" date="2018-01" db="EMBL/GenBank/DDBJ databases">
        <title>Draft Genome Sequence of Komagataeibacter maltaceti LMG 1529, a Vinegar Producing Acetic Acid Bacterium Isolated from Malt Vinegar Brewery Acetifiers.</title>
        <authorList>
            <person name="Zhang Q."/>
            <person name="Hollensteiner J."/>
            <person name="Poehlein A."/>
            <person name="Daniel R."/>
        </authorList>
    </citation>
    <scope>NUCLEOTIDE SEQUENCE [LARGE SCALE GENOMIC DNA]</scope>
    <source>
        <strain evidence="15 16">LMG 1529</strain>
    </source>
</reference>
<dbReference type="EC" id="2.7.7.70" evidence="12"/>
<dbReference type="UniPathway" id="UPA00958"/>
<dbReference type="SUPFAM" id="SSF53613">
    <property type="entry name" value="Ribokinase-like"/>
    <property type="match status" value="1"/>
</dbReference>
<evidence type="ECO:0000256" key="6">
    <source>
        <dbReference type="ARBA" id="ARBA00022741"/>
    </source>
</evidence>
<evidence type="ECO:0000256" key="4">
    <source>
        <dbReference type="ARBA" id="ARBA00022679"/>
    </source>
</evidence>
<feature type="active site" evidence="12">
    <location>
        <position position="278"/>
    </location>
</feature>
<keyword evidence="16" id="KW-1185">Reference proteome</keyword>
<dbReference type="HAMAP" id="MF_01603">
    <property type="entry name" value="HldE"/>
    <property type="match status" value="1"/>
</dbReference>
<keyword evidence="9 12" id="KW-0511">Multifunctional enzyme</keyword>
<dbReference type="NCBIfam" id="TIGR00125">
    <property type="entry name" value="cyt_tran_rel"/>
    <property type="match status" value="1"/>
</dbReference>
<evidence type="ECO:0000256" key="1">
    <source>
        <dbReference type="ARBA" id="ARBA00002319"/>
    </source>
</evidence>
<evidence type="ECO:0000256" key="11">
    <source>
        <dbReference type="ARBA" id="ARBA00047428"/>
    </source>
</evidence>
<dbReference type="Pfam" id="PF01467">
    <property type="entry name" value="CTP_transf_like"/>
    <property type="match status" value="1"/>
</dbReference>
<dbReference type="OrthoDB" id="9802794at2"/>
<dbReference type="Gene3D" id="3.40.1190.20">
    <property type="match status" value="1"/>
</dbReference>
<protein>
    <recommendedName>
        <fullName evidence="12">Bifunctional protein HldE</fullName>
    </recommendedName>
    <domain>
        <recommendedName>
            <fullName evidence="12">D-beta-D-heptose 7-phosphate kinase</fullName>
            <ecNumber evidence="12">2.7.1.167</ecNumber>
        </recommendedName>
        <alternativeName>
            <fullName evidence="12">D-beta-D-heptose 7-phosphotransferase</fullName>
        </alternativeName>
        <alternativeName>
            <fullName evidence="12">D-glycero-beta-D-manno-heptose-7-phosphate kinase</fullName>
        </alternativeName>
    </domain>
    <domain>
        <recommendedName>
            <fullName evidence="12">D-beta-D-heptose 1-phosphate adenylyltransferase</fullName>
            <ecNumber evidence="12">2.7.7.70</ecNumber>
        </recommendedName>
        <alternativeName>
            <fullName evidence="12">D-glycero-beta-D-manno-heptose 1-phosphate adenylyltransferase</fullName>
        </alternativeName>
    </domain>
</protein>
<keyword evidence="5 12" id="KW-0548">Nucleotidyltransferase</keyword>
<dbReference type="InterPro" id="IPR011914">
    <property type="entry name" value="RfaE_dom_II"/>
</dbReference>
<comment type="pathway">
    <text evidence="12">Nucleotide-sugar biosynthesis; ADP-L-glycero-beta-D-manno-heptose biosynthesis; ADP-L-glycero-beta-D-manno-heptose from D-glycero-beta-D-manno-heptose 7-phosphate: step 1/4.</text>
</comment>
<dbReference type="GO" id="GO:0005829">
    <property type="term" value="C:cytosol"/>
    <property type="evidence" value="ECO:0007669"/>
    <property type="project" value="TreeGrafter"/>
</dbReference>
<dbReference type="PROSITE" id="PS00583">
    <property type="entry name" value="PFKB_KINASES_1"/>
    <property type="match status" value="1"/>
</dbReference>
<sequence length="508" mass="54025">MIATPIAEILRHMAGRRIMVVGDVMLDRFVYGDTNRVSPEAPTLILAARSQEQMLGGAGNVAVNIVALGGECHLFGVCGADAIAAELRAEIARFPAITANLVTDPARSTTLKTRFINPHHNTHLLRLDWEHSMPATGEVLDEITHRALAALPGTDVVILSDYMKGVLQSSLIHAVTGAAASLGIPVVVDPKGRDFARYRGATVIAPNLHEAGVVLNHAIAQDDRAVEQAATHLSRLAGGAAICVKRSECGVQLVEGGVTRARFPTLARRVVDVSGAGDTLVAALGMAMAAGADLVGATRIANAAAGIAVSKPGTASADVAELGDLLLHRRVHRISPKIFTSVPRLRQQVAHWQDAGFVVGFTNGCFDLLHPGHIHTLTEARNRVDRLVLALNSDQSVRRLKGENRPVQDEAARLTVAAALEMIDAVILFGEDTPLELISQLRPNVLFKGGDYRLETVVGRDLVESYGGRVELIDYLPDTSTTAMIRRMGMIDADDPGGIGTGSVVPRQ</sequence>
<dbReference type="GO" id="GO:0009244">
    <property type="term" value="P:lipopolysaccharide core region biosynthetic process"/>
    <property type="evidence" value="ECO:0007669"/>
    <property type="project" value="UniProtKB-UniPathway"/>
</dbReference>
<evidence type="ECO:0000256" key="8">
    <source>
        <dbReference type="ARBA" id="ARBA00022840"/>
    </source>
</evidence>
<keyword evidence="8 12" id="KW-0067">ATP-binding</keyword>
<dbReference type="InterPro" id="IPR014729">
    <property type="entry name" value="Rossmann-like_a/b/a_fold"/>
</dbReference>
<name>A0A2S3W1F8_9PROT</name>
<dbReference type="EMBL" id="POTC01000018">
    <property type="protein sequence ID" value="POF62709.1"/>
    <property type="molecule type" value="Genomic_DNA"/>
</dbReference>
<comment type="similarity">
    <text evidence="12">In the C-terminal section; belongs to the cytidylyltransferase family.</text>
</comment>
<evidence type="ECO:0000256" key="3">
    <source>
        <dbReference type="ARBA" id="ARBA00004713"/>
    </source>
</evidence>
<dbReference type="GO" id="GO:0005524">
    <property type="term" value="F:ATP binding"/>
    <property type="evidence" value="ECO:0007669"/>
    <property type="project" value="UniProtKB-UniRule"/>
</dbReference>
<dbReference type="GO" id="GO:0033786">
    <property type="term" value="F:heptose-1-phosphate adenylyltransferase activity"/>
    <property type="evidence" value="ECO:0007669"/>
    <property type="project" value="UniProtKB-UniRule"/>
</dbReference>
<dbReference type="Gene3D" id="3.40.50.620">
    <property type="entry name" value="HUPs"/>
    <property type="match status" value="1"/>
</dbReference>
<dbReference type="InterPro" id="IPR011913">
    <property type="entry name" value="RfaE_dom_I"/>
</dbReference>
<evidence type="ECO:0000256" key="5">
    <source>
        <dbReference type="ARBA" id="ARBA00022695"/>
    </source>
</evidence>
<dbReference type="AlphaFoldDB" id="A0A2S3W1F8"/>
<comment type="subunit">
    <text evidence="12">Homodimer.</text>
</comment>
<dbReference type="SUPFAM" id="SSF52374">
    <property type="entry name" value="Nucleotidylyl transferase"/>
    <property type="match status" value="1"/>
</dbReference>
<feature type="region of interest" description="Ribokinase" evidence="12">
    <location>
        <begin position="1"/>
        <end position="332"/>
    </location>
</feature>
<dbReference type="UniPathway" id="UPA00356">
    <property type="reaction ID" value="UER00437"/>
</dbReference>
<dbReference type="PANTHER" id="PTHR46969">
    <property type="entry name" value="BIFUNCTIONAL PROTEIN HLDE"/>
    <property type="match status" value="1"/>
</dbReference>
<keyword evidence="7 12" id="KW-0418">Kinase</keyword>
<dbReference type="InterPro" id="IPR002173">
    <property type="entry name" value="Carboh/pur_kinase_PfkB_CS"/>
</dbReference>
<gene>
    <name evidence="12 15" type="primary">hldE</name>
    <name evidence="15" type="ORF">KMAL_16460</name>
</gene>
<organism evidence="15 16">
    <name type="scientific">Novacetimonas maltaceti</name>
    <dbReference type="NCBI Taxonomy" id="1203393"/>
    <lineage>
        <taxon>Bacteria</taxon>
        <taxon>Pseudomonadati</taxon>
        <taxon>Pseudomonadota</taxon>
        <taxon>Alphaproteobacteria</taxon>
        <taxon>Acetobacterales</taxon>
        <taxon>Acetobacteraceae</taxon>
        <taxon>Novacetimonas</taxon>
    </lineage>
</organism>
<evidence type="ECO:0000256" key="7">
    <source>
        <dbReference type="ARBA" id="ARBA00022777"/>
    </source>
</evidence>